<dbReference type="EMBL" id="JAPQKQ010000005">
    <property type="protein sequence ID" value="KAJ5196897.1"/>
    <property type="molecule type" value="Genomic_DNA"/>
</dbReference>
<protein>
    <submittedName>
        <fullName evidence="1">Uncharacterized protein</fullName>
    </submittedName>
</protein>
<accession>A0A9W9ME49</accession>
<gene>
    <name evidence="1" type="ORF">N7449_007376</name>
</gene>
<keyword evidence="2" id="KW-1185">Reference proteome</keyword>
<evidence type="ECO:0000313" key="1">
    <source>
        <dbReference type="EMBL" id="KAJ5196897.1"/>
    </source>
</evidence>
<organism evidence="1 2">
    <name type="scientific">Penicillium cf. viridicatum</name>
    <dbReference type="NCBI Taxonomy" id="2972119"/>
    <lineage>
        <taxon>Eukaryota</taxon>
        <taxon>Fungi</taxon>
        <taxon>Dikarya</taxon>
        <taxon>Ascomycota</taxon>
        <taxon>Pezizomycotina</taxon>
        <taxon>Eurotiomycetes</taxon>
        <taxon>Eurotiomycetidae</taxon>
        <taxon>Eurotiales</taxon>
        <taxon>Aspergillaceae</taxon>
        <taxon>Penicillium</taxon>
    </lineage>
</organism>
<proteinExistence type="predicted"/>
<evidence type="ECO:0000313" key="2">
    <source>
        <dbReference type="Proteomes" id="UP001150942"/>
    </source>
</evidence>
<dbReference type="Proteomes" id="UP001150942">
    <property type="component" value="Unassembled WGS sequence"/>
</dbReference>
<reference evidence="1" key="1">
    <citation type="submission" date="2022-11" db="EMBL/GenBank/DDBJ databases">
        <authorList>
            <person name="Petersen C."/>
        </authorList>
    </citation>
    <scope>NUCLEOTIDE SEQUENCE</scope>
    <source>
        <strain evidence="1">IBT 20477</strain>
    </source>
</reference>
<name>A0A9W9ME49_9EURO</name>
<comment type="caution">
    <text evidence="1">The sequence shown here is derived from an EMBL/GenBank/DDBJ whole genome shotgun (WGS) entry which is preliminary data.</text>
</comment>
<reference evidence="1" key="2">
    <citation type="journal article" date="2023" name="IMA Fungus">
        <title>Comparative genomic study of the Penicillium genus elucidates a diverse pangenome and 15 lateral gene transfer events.</title>
        <authorList>
            <person name="Petersen C."/>
            <person name="Sorensen T."/>
            <person name="Nielsen M.R."/>
            <person name="Sondergaard T.E."/>
            <person name="Sorensen J.L."/>
            <person name="Fitzpatrick D.A."/>
            <person name="Frisvad J.C."/>
            <person name="Nielsen K.L."/>
        </authorList>
    </citation>
    <scope>NUCLEOTIDE SEQUENCE</scope>
    <source>
        <strain evidence="1">IBT 20477</strain>
    </source>
</reference>
<sequence>MAMGIEAHSTCKEDGHDFVFKAPVVLCIGLVEYSHVRRVHCFCESVNRHFYKTTLDYPA</sequence>
<dbReference type="AlphaFoldDB" id="A0A9W9ME49"/>